<evidence type="ECO:0000313" key="3">
    <source>
        <dbReference type="Proteomes" id="UP001348265"/>
    </source>
</evidence>
<organism evidence="2 3">
    <name type="scientific">Streptomyces chrestomyceticus</name>
    <dbReference type="NCBI Taxonomy" id="68185"/>
    <lineage>
        <taxon>Bacteria</taxon>
        <taxon>Bacillati</taxon>
        <taxon>Actinomycetota</taxon>
        <taxon>Actinomycetes</taxon>
        <taxon>Kitasatosporales</taxon>
        <taxon>Streptomycetaceae</taxon>
        <taxon>Streptomyces</taxon>
    </lineage>
</organism>
<comment type="caution">
    <text evidence="2">The sequence shown here is derived from an EMBL/GenBank/DDBJ whole genome shotgun (WGS) entry which is preliminary data.</text>
</comment>
<sequence>MHNPETPGPDPQPAQESAETWLPPGSPGAHGMAEEVVGRVIAWYSQRIREERRAGAAPQRLEDLVARRQACVEDRHRLEEAAPEEVARVTALYAARLKELEASGPQ</sequence>
<evidence type="ECO:0000256" key="1">
    <source>
        <dbReference type="SAM" id="MobiDB-lite"/>
    </source>
</evidence>
<accession>A0ABU7X645</accession>
<dbReference type="Proteomes" id="UP001348265">
    <property type="component" value="Unassembled WGS sequence"/>
</dbReference>
<reference evidence="2 3" key="1">
    <citation type="submission" date="2023-08" db="EMBL/GenBank/DDBJ databases">
        <authorList>
            <person name="Sharma P."/>
            <person name="Verma V."/>
            <person name="Mohan M.K."/>
            <person name="Dubey A.K."/>
        </authorList>
    </citation>
    <scope>NUCLEOTIDE SEQUENCE [LARGE SCALE GENOMIC DNA]</scope>
    <source>
        <strain evidence="2 3">ADP4</strain>
    </source>
</reference>
<feature type="region of interest" description="Disordered" evidence="1">
    <location>
        <begin position="1"/>
        <end position="33"/>
    </location>
</feature>
<proteinExistence type="predicted"/>
<dbReference type="RefSeq" id="WP_331790052.1">
    <property type="nucleotide sequence ID" value="NZ_JAVFKM010000040.1"/>
</dbReference>
<feature type="compositionally biased region" description="Pro residues" evidence="1">
    <location>
        <begin position="1"/>
        <end position="12"/>
    </location>
</feature>
<evidence type="ECO:0000313" key="2">
    <source>
        <dbReference type="EMBL" id="MEF3119236.1"/>
    </source>
</evidence>
<protein>
    <submittedName>
        <fullName evidence="2">Uncharacterized protein</fullName>
    </submittedName>
</protein>
<dbReference type="EMBL" id="JAVFKM010000040">
    <property type="protein sequence ID" value="MEF3119236.1"/>
    <property type="molecule type" value="Genomic_DNA"/>
</dbReference>
<name>A0ABU7X645_9ACTN</name>
<keyword evidence="3" id="KW-1185">Reference proteome</keyword>
<gene>
    <name evidence="2" type="ORF">RB636_39430</name>
</gene>